<gene>
    <name evidence="2" type="ORF">NSED_05940</name>
</gene>
<dbReference type="HOGENOM" id="CLU_1222473_0_0_2"/>
<name>K0BD83_9ARCH</name>
<dbReference type="PATRIC" id="fig|1229909.8.peg.1307"/>
<proteinExistence type="predicted"/>
<evidence type="ECO:0000256" key="1">
    <source>
        <dbReference type="SAM" id="Phobius"/>
    </source>
</evidence>
<sequence length="226" mass="25973">MKTSNILLVISVFVVGFILISINYSAISDFYTYSVPLNKAKIVPNFPIQQNEFQEIHDKKDSTCYTTPSMNQYCYKKPKIHDPQNRDHLSSFITGNNGINGELHFDRVGLEGGIFTIKNMKLIDENTALFTFADKDYRIGNKDRTTYEITENFEFDVIVEKYDSFITHCGNFDGTGATIVQYLGTTTIDGVDYFLTWHAVIEPEDRFQCKYPEIIQHSLNHDFGEL</sequence>
<dbReference type="KEGG" id="nir:NSED_05940"/>
<reference evidence="2 3" key="1">
    <citation type="journal article" date="2012" name="J. Bacteriol.">
        <title>Draft Genome Sequence of an Ammonia-Oxidizing Archaeon, "Candidatus Nitrosopumilus sediminis" AR2, from Svalbard in the Arctic Circle.</title>
        <authorList>
            <person name="Park S.J."/>
            <person name="Kim J.G."/>
            <person name="Jung M.Y."/>
            <person name="Kim S.J."/>
            <person name="Cha I.T."/>
            <person name="Ghai R."/>
            <person name="Martin-Cuadrado A.B."/>
            <person name="Rodriguez-Valera F."/>
            <person name="Rhee S.K."/>
        </authorList>
    </citation>
    <scope>NUCLEOTIDE SEQUENCE [LARGE SCALE GENOMIC DNA]</scope>
    <source>
        <strain evidence="2 3">AR2</strain>
    </source>
</reference>
<evidence type="ECO:0000313" key="3">
    <source>
        <dbReference type="Proteomes" id="UP000006100"/>
    </source>
</evidence>
<protein>
    <submittedName>
        <fullName evidence="2">Uncharacterized protein</fullName>
    </submittedName>
</protein>
<feature type="transmembrane region" description="Helical" evidence="1">
    <location>
        <begin position="6"/>
        <end position="27"/>
    </location>
</feature>
<keyword evidence="1" id="KW-0472">Membrane</keyword>
<keyword evidence="1" id="KW-1133">Transmembrane helix</keyword>
<dbReference type="eggNOG" id="arCOG12095">
    <property type="taxonomic scope" value="Archaea"/>
</dbReference>
<dbReference type="GeneID" id="13696983"/>
<keyword evidence="1" id="KW-0812">Transmembrane</keyword>
<dbReference type="AlphaFoldDB" id="K0BD83"/>
<dbReference type="OrthoDB" id="2798at2157"/>
<organism evidence="2 3">
    <name type="scientific">Candidatus Nitrosopumilus sediminis</name>
    <dbReference type="NCBI Taxonomy" id="1229909"/>
    <lineage>
        <taxon>Archaea</taxon>
        <taxon>Nitrososphaerota</taxon>
        <taxon>Nitrososphaeria</taxon>
        <taxon>Nitrosopumilales</taxon>
        <taxon>Nitrosopumilaceae</taxon>
        <taxon>Nitrosopumilus</taxon>
    </lineage>
</organism>
<keyword evidence="3" id="KW-1185">Reference proteome</keyword>
<accession>K0BD83</accession>
<dbReference type="EMBL" id="CP003843">
    <property type="protein sequence ID" value="AFS82990.1"/>
    <property type="molecule type" value="Genomic_DNA"/>
</dbReference>
<evidence type="ECO:0000313" key="2">
    <source>
        <dbReference type="EMBL" id="AFS82990.1"/>
    </source>
</evidence>
<dbReference type="Proteomes" id="UP000006100">
    <property type="component" value="Chromosome"/>
</dbReference>
<dbReference type="STRING" id="1229909.NSED_05940"/>
<dbReference type="RefSeq" id="WP_014965361.1">
    <property type="nucleotide sequence ID" value="NC_018656.1"/>
</dbReference>